<dbReference type="Pfam" id="PF01408">
    <property type="entry name" value="GFO_IDH_MocA"/>
    <property type="match status" value="1"/>
</dbReference>
<reference evidence="2 3" key="1">
    <citation type="submission" date="2019-06" db="EMBL/GenBank/DDBJ databases">
        <title>Sequencing the genomes of 1000 actinobacteria strains.</title>
        <authorList>
            <person name="Klenk H.-P."/>
        </authorList>
    </citation>
    <scope>NUCLEOTIDE SEQUENCE [LARGE SCALE GENOMIC DNA]</scope>
    <source>
        <strain evidence="2 3">DSM 17305</strain>
    </source>
</reference>
<dbReference type="Proteomes" id="UP000316298">
    <property type="component" value="Unassembled WGS sequence"/>
</dbReference>
<evidence type="ECO:0000313" key="3">
    <source>
        <dbReference type="Proteomes" id="UP000316298"/>
    </source>
</evidence>
<dbReference type="InterPro" id="IPR000683">
    <property type="entry name" value="Gfo/Idh/MocA-like_OxRdtase_N"/>
</dbReference>
<dbReference type="EMBL" id="VFMM01000002">
    <property type="protein sequence ID" value="TQJ12175.1"/>
    <property type="molecule type" value="Genomic_DNA"/>
</dbReference>
<dbReference type="AlphaFoldDB" id="A0A542EA14"/>
<name>A0A542EA14_9ACTN</name>
<dbReference type="InterPro" id="IPR036291">
    <property type="entry name" value="NAD(P)-bd_dom_sf"/>
</dbReference>
<protein>
    <submittedName>
        <fullName evidence="2">Oxidoreductase family protein</fullName>
    </submittedName>
</protein>
<dbReference type="Gene3D" id="3.40.50.720">
    <property type="entry name" value="NAD(P)-binding Rossmann-like Domain"/>
    <property type="match status" value="1"/>
</dbReference>
<accession>A0A542EA14</accession>
<dbReference type="GO" id="GO:0000166">
    <property type="term" value="F:nucleotide binding"/>
    <property type="evidence" value="ECO:0007669"/>
    <property type="project" value="InterPro"/>
</dbReference>
<feature type="domain" description="Gfo/Idh/MocA-like oxidoreductase N-terminal" evidence="1">
    <location>
        <begin position="7"/>
        <end position="90"/>
    </location>
</feature>
<organism evidence="2 3">
    <name type="scientific">Kribbella jejuensis</name>
    <dbReference type="NCBI Taxonomy" id="236068"/>
    <lineage>
        <taxon>Bacteria</taxon>
        <taxon>Bacillati</taxon>
        <taxon>Actinomycetota</taxon>
        <taxon>Actinomycetes</taxon>
        <taxon>Propionibacteriales</taxon>
        <taxon>Kribbellaceae</taxon>
        <taxon>Kribbella</taxon>
    </lineage>
</organism>
<evidence type="ECO:0000259" key="1">
    <source>
        <dbReference type="Pfam" id="PF01408"/>
    </source>
</evidence>
<sequence>MAYLMPQRFQVTGVVTRRAEAGSQLEKDWGLPTYRTLDELLDADRPDFVVLSVPWEVTPELTRQLVAAGIPVLAETPPAPDLDGLRSLWSDVGASGLVQVAEQYALMPLHAARLQLVRDGLIGQPTSVQVSSTHLYHVVSLMRQFLGAGFAPATVLSQTFHGPLVDPVTPAGWTHDPEPKTAKTILSTVDFGSAGMGLYDFTDNQWWNPLRPDHLLVRGSHGEIADDTVVRMLDPTTPSASRLERGSTGIGMNYDGLDLTHLSLDGRVVFRNP</sequence>
<dbReference type="SUPFAM" id="SSF51735">
    <property type="entry name" value="NAD(P)-binding Rossmann-fold domains"/>
    <property type="match status" value="1"/>
</dbReference>
<evidence type="ECO:0000313" key="2">
    <source>
        <dbReference type="EMBL" id="TQJ12175.1"/>
    </source>
</evidence>
<proteinExistence type="predicted"/>
<comment type="caution">
    <text evidence="2">The sequence shown here is derived from an EMBL/GenBank/DDBJ whole genome shotgun (WGS) entry which is preliminary data.</text>
</comment>
<gene>
    <name evidence="2" type="ORF">FB475_5105</name>
</gene>
<keyword evidence="3" id="KW-1185">Reference proteome</keyword>